<protein>
    <submittedName>
        <fullName evidence="1">Uncharacterized protein</fullName>
    </submittedName>
</protein>
<comment type="caution">
    <text evidence="1">The sequence shown here is derived from an EMBL/GenBank/DDBJ whole genome shotgun (WGS) entry which is preliminary data.</text>
</comment>
<sequence length="93" mass="10239">MASTTIADLPDDIICNILARIPVPNIKSIIRCKRACKKWHNLILQHYFSKLHVLRVSLPLSLIYPLTAPPIQLTSALSSLTTTLPALAAKTPL</sequence>
<evidence type="ECO:0000313" key="1">
    <source>
        <dbReference type="EMBL" id="KAI8558115.1"/>
    </source>
</evidence>
<gene>
    <name evidence="1" type="ORF">RHMOL_Rhmol04G0064000</name>
</gene>
<proteinExistence type="predicted"/>
<reference evidence="1" key="1">
    <citation type="submission" date="2022-02" db="EMBL/GenBank/DDBJ databases">
        <title>Plant Genome Project.</title>
        <authorList>
            <person name="Zhang R.-G."/>
        </authorList>
    </citation>
    <scope>NUCLEOTIDE SEQUENCE</scope>
    <source>
        <strain evidence="1">AT1</strain>
    </source>
</reference>
<dbReference type="Proteomes" id="UP001062846">
    <property type="component" value="Chromosome 4"/>
</dbReference>
<keyword evidence="2" id="KW-1185">Reference proteome</keyword>
<evidence type="ECO:0000313" key="2">
    <source>
        <dbReference type="Proteomes" id="UP001062846"/>
    </source>
</evidence>
<organism evidence="1 2">
    <name type="scientific">Rhododendron molle</name>
    <name type="common">Chinese azalea</name>
    <name type="synonym">Azalea mollis</name>
    <dbReference type="NCBI Taxonomy" id="49168"/>
    <lineage>
        <taxon>Eukaryota</taxon>
        <taxon>Viridiplantae</taxon>
        <taxon>Streptophyta</taxon>
        <taxon>Embryophyta</taxon>
        <taxon>Tracheophyta</taxon>
        <taxon>Spermatophyta</taxon>
        <taxon>Magnoliopsida</taxon>
        <taxon>eudicotyledons</taxon>
        <taxon>Gunneridae</taxon>
        <taxon>Pentapetalae</taxon>
        <taxon>asterids</taxon>
        <taxon>Ericales</taxon>
        <taxon>Ericaceae</taxon>
        <taxon>Ericoideae</taxon>
        <taxon>Rhodoreae</taxon>
        <taxon>Rhododendron</taxon>
    </lineage>
</organism>
<accession>A0ACC0NY31</accession>
<dbReference type="EMBL" id="CM046391">
    <property type="protein sequence ID" value="KAI8558115.1"/>
    <property type="molecule type" value="Genomic_DNA"/>
</dbReference>
<name>A0ACC0NY31_RHOML</name>